<dbReference type="RefSeq" id="WP_390299324.1">
    <property type="nucleotide sequence ID" value="NZ_JBHULI010000005.1"/>
</dbReference>
<dbReference type="InterPro" id="IPR027417">
    <property type="entry name" value="P-loop_NTPase"/>
</dbReference>
<gene>
    <name evidence="2" type="ORF">ACFSVN_04645</name>
</gene>
<comment type="caution">
    <text evidence="2">The sequence shown here is derived from an EMBL/GenBank/DDBJ whole genome shotgun (WGS) entry which is preliminary data.</text>
</comment>
<organism evidence="2 3">
    <name type="scientific">Gracilimonas halophila</name>
    <dbReference type="NCBI Taxonomy" id="1834464"/>
    <lineage>
        <taxon>Bacteria</taxon>
        <taxon>Pseudomonadati</taxon>
        <taxon>Balneolota</taxon>
        <taxon>Balneolia</taxon>
        <taxon>Balneolales</taxon>
        <taxon>Balneolaceae</taxon>
        <taxon>Gracilimonas</taxon>
    </lineage>
</organism>
<evidence type="ECO:0000256" key="1">
    <source>
        <dbReference type="ARBA" id="ARBA00009320"/>
    </source>
</evidence>
<evidence type="ECO:0000313" key="2">
    <source>
        <dbReference type="EMBL" id="MFD2531730.1"/>
    </source>
</evidence>
<dbReference type="InterPro" id="IPR050571">
    <property type="entry name" value="Class-IV_PLP-Dep_Aminotrnsfr"/>
</dbReference>
<protein>
    <submittedName>
        <fullName evidence="2">Sulfotransferase family protein</fullName>
    </submittedName>
</protein>
<comment type="similarity">
    <text evidence="1">Belongs to the class-IV pyridoxal-phosphate-dependent aminotransferase family.</text>
</comment>
<dbReference type="PANTHER" id="PTHR42743:SF11">
    <property type="entry name" value="AMINODEOXYCHORISMATE LYASE"/>
    <property type="match status" value="1"/>
</dbReference>
<dbReference type="SUPFAM" id="SSF52540">
    <property type="entry name" value="P-loop containing nucleoside triphosphate hydrolases"/>
    <property type="match status" value="1"/>
</dbReference>
<keyword evidence="3" id="KW-1185">Reference proteome</keyword>
<dbReference type="PANTHER" id="PTHR42743">
    <property type="entry name" value="AMINO-ACID AMINOTRANSFERASE"/>
    <property type="match status" value="1"/>
</dbReference>
<reference evidence="3" key="1">
    <citation type="journal article" date="2019" name="Int. J. Syst. Evol. Microbiol.">
        <title>The Global Catalogue of Microorganisms (GCM) 10K type strain sequencing project: providing services to taxonomists for standard genome sequencing and annotation.</title>
        <authorList>
            <consortium name="The Broad Institute Genomics Platform"/>
            <consortium name="The Broad Institute Genome Sequencing Center for Infectious Disease"/>
            <person name="Wu L."/>
            <person name="Ma J."/>
        </authorList>
    </citation>
    <scope>NUCLEOTIDE SEQUENCE [LARGE SCALE GENOMIC DNA]</scope>
    <source>
        <strain evidence="3">KCTC 52042</strain>
    </source>
</reference>
<dbReference type="EMBL" id="JBHULI010000005">
    <property type="protein sequence ID" value="MFD2531730.1"/>
    <property type="molecule type" value="Genomic_DNA"/>
</dbReference>
<proteinExistence type="inferred from homology"/>
<dbReference type="Pfam" id="PF19798">
    <property type="entry name" value="Sulfotransfer_5"/>
    <property type="match status" value="1"/>
</dbReference>
<dbReference type="Proteomes" id="UP001597460">
    <property type="component" value="Unassembled WGS sequence"/>
</dbReference>
<sequence>MLKTKRICLWSGPRNISTALMYSFAQREDTTVVDEPLYAHYLSNTDAKNYHPGAKEVLESQENDGQKVVDEIILGDYDTPIAFFKNMTHHLVNLDLSFMEKTVNVILTRPPKDMLPSYAKQVKNPTMQDVGYAKHLEIVKYLKSIDKSPVIVDSKDILQYPQSRLRELCGTLGIPFDEAMLKWPAGPRKEDGVWAKYWYHNVHRSTGFRAYKAKNEPFPEELKDLLEECQEAYEELLTYAGD</sequence>
<dbReference type="Gene3D" id="3.40.50.300">
    <property type="entry name" value="P-loop containing nucleotide triphosphate hydrolases"/>
    <property type="match status" value="1"/>
</dbReference>
<name>A0ABW5JIX5_9BACT</name>
<evidence type="ECO:0000313" key="3">
    <source>
        <dbReference type="Proteomes" id="UP001597460"/>
    </source>
</evidence>
<accession>A0ABW5JIX5</accession>